<comment type="caution">
    <text evidence="1">The sequence shown here is derived from an EMBL/GenBank/DDBJ whole genome shotgun (WGS) entry which is preliminary data.</text>
</comment>
<accession>A0A9P9W9A6</accession>
<sequence length="69" mass="7714">MKADFEFALRGSLEDGVEAPYGTLRTCIYVGMGLWDTVKELDHSQTSQNDIDDMTRGTVGYDSVHLREA</sequence>
<gene>
    <name evidence="1" type="ORF">JX265_013239</name>
</gene>
<reference evidence="1" key="1">
    <citation type="submission" date="2021-03" db="EMBL/GenBank/DDBJ databases">
        <title>Revisited historic fungal species revealed as producer of novel bioactive compounds through whole genome sequencing and comparative genomics.</title>
        <authorList>
            <person name="Vignolle G.A."/>
            <person name="Hochenegger N."/>
            <person name="Mach R.L."/>
            <person name="Mach-Aigner A.R."/>
            <person name="Javad Rahimi M."/>
            <person name="Salim K.A."/>
            <person name="Chan C.M."/>
            <person name="Lim L.B.L."/>
            <person name="Cai F."/>
            <person name="Druzhinina I.S."/>
            <person name="U'Ren J.M."/>
            <person name="Derntl C."/>
        </authorList>
    </citation>
    <scope>NUCLEOTIDE SEQUENCE</scope>
    <source>
        <strain evidence="1">TUCIM 5799</strain>
    </source>
</reference>
<dbReference type="AlphaFoldDB" id="A0A9P9W9A6"/>
<name>A0A9P9W9A6_9PEZI</name>
<evidence type="ECO:0000313" key="2">
    <source>
        <dbReference type="Proteomes" id="UP000829685"/>
    </source>
</evidence>
<organism evidence="1 2">
    <name type="scientific">Neoarthrinium moseri</name>
    <dbReference type="NCBI Taxonomy" id="1658444"/>
    <lineage>
        <taxon>Eukaryota</taxon>
        <taxon>Fungi</taxon>
        <taxon>Dikarya</taxon>
        <taxon>Ascomycota</taxon>
        <taxon>Pezizomycotina</taxon>
        <taxon>Sordariomycetes</taxon>
        <taxon>Xylariomycetidae</taxon>
        <taxon>Amphisphaeriales</taxon>
        <taxon>Apiosporaceae</taxon>
        <taxon>Neoarthrinium</taxon>
    </lineage>
</organism>
<keyword evidence="2" id="KW-1185">Reference proteome</keyword>
<proteinExistence type="predicted"/>
<dbReference type="Proteomes" id="UP000829685">
    <property type="component" value="Unassembled WGS sequence"/>
</dbReference>
<evidence type="ECO:0000313" key="1">
    <source>
        <dbReference type="EMBL" id="KAI1851492.1"/>
    </source>
</evidence>
<protein>
    <submittedName>
        <fullName evidence="1">Uncharacterized protein</fullName>
    </submittedName>
</protein>
<dbReference type="EMBL" id="JAFIMR010000065">
    <property type="protein sequence ID" value="KAI1851492.1"/>
    <property type="molecule type" value="Genomic_DNA"/>
</dbReference>